<dbReference type="PANTHER" id="PTHR31145">
    <property type="entry name" value="INTEGRAL MEMBRANE PROTEIN (AFU_ORTHOLOGUE AFUA_7G01610)"/>
    <property type="match status" value="1"/>
</dbReference>
<feature type="chain" id="PRO_5043433793" evidence="9">
    <location>
        <begin position="23"/>
        <end position="773"/>
    </location>
</feature>
<feature type="transmembrane region" description="Helical" evidence="8">
    <location>
        <begin position="577"/>
        <end position="601"/>
    </location>
</feature>
<dbReference type="GO" id="GO:0009272">
    <property type="term" value="P:fungal-type cell wall biogenesis"/>
    <property type="evidence" value="ECO:0007669"/>
    <property type="project" value="TreeGrafter"/>
</dbReference>
<feature type="transmembrane region" description="Helical" evidence="8">
    <location>
        <begin position="549"/>
        <end position="571"/>
    </location>
</feature>
<dbReference type="PANTHER" id="PTHR31145:SF2">
    <property type="entry name" value="FLAVIN CARRIER PROTEIN 2"/>
    <property type="match status" value="1"/>
</dbReference>
<dbReference type="EMBL" id="CP144057">
    <property type="protein sequence ID" value="WWD19633.1"/>
    <property type="molecule type" value="Genomic_DNA"/>
</dbReference>
<sequence>MRIPILSFIPLFLLSFLTPVFAASGTLYTDSVTYCAEARAVIVEEFDIAYHQSNGSVTFSFSLASVENNLNVSANLYLNVYGIEAVNTTLNLCDYFEGVICPLPQVNFTGYGTYPIPSKYSSKIPGIAYTIPNLEGYARIELIREETGDIAACLQATLSNGKTTQQTAVKWATGMFTLAAFLAALFHTAAADSPSPAQYRWFDILFLFQAAAATGLMHLNYPLAYSAFVQNFHWALGLFHSSSMQNTINKMREKTGGHLDGTAYSDVQYINRKFSPYNVYTSLNEVTSSTSAFKSFLADSATSKSDLAHFAKRVAIPSALAQNATTDLDTGLPVYTNTMRIPEANAYDTIFFVFLAFIAIFVAFHVIVFIFLTIFDRFGRDREGLYWAPRFRRMWWDFCLGNALRVCLIGFFPIFIFAFWQFHIGDSGLSIFFAVFGILLCLVPLATAFILSIRRHRRPSSTAPDISALYTSYRWFHSVGVLYRAYRQRFHFFWFAPLVLAMIARAAFIAFGPAQAWAQVIGNVVVEFVVFVSILACRPHKDRKGDWMATFLSFCRLAAFGLLVAFIPSVAVKPIPRAVICFVIIVLFGISTVVLFISFIWNLGYGYLWRRHTHRIEDGLEVERFVASDDTSSDRPPMMQQVDASAFVSSDAAAMSRGSLGRRTSIMEPVGDNVYEPSMTSHHYPSRSSASPSQYYGNGSGEGSSPSAEEPNASMAAYEQAARGGGEYYHDPRRSTGAGIASTPPSGQNQYYTQSNEYSDPTRRSGEQYYHGR</sequence>
<dbReference type="InterPro" id="IPR010308">
    <property type="entry name" value="TRP_C"/>
</dbReference>
<name>A0A5M6C0C9_9TREE</name>
<feature type="compositionally biased region" description="Polar residues" evidence="7">
    <location>
        <begin position="743"/>
        <end position="759"/>
    </location>
</feature>
<reference evidence="10" key="2">
    <citation type="submission" date="2024-01" db="EMBL/GenBank/DDBJ databases">
        <title>Comparative genomics of Cryptococcus and Kwoniella reveals pathogenesis evolution and contrasting modes of karyotype evolution via chromosome fusion or intercentromeric recombination.</title>
        <authorList>
            <person name="Coelho M.A."/>
            <person name="David-Palma M."/>
            <person name="Shea T."/>
            <person name="Bowers K."/>
            <person name="McGinley-Smith S."/>
            <person name="Mohammad A.W."/>
            <person name="Gnirke A."/>
            <person name="Yurkov A.M."/>
            <person name="Nowrousian M."/>
            <person name="Sun S."/>
            <person name="Cuomo C.A."/>
            <person name="Heitman J."/>
        </authorList>
    </citation>
    <scope>NUCLEOTIDE SEQUENCE</scope>
    <source>
        <strain evidence="10">CBS 12478</strain>
    </source>
</reference>
<evidence type="ECO:0000256" key="5">
    <source>
        <dbReference type="ARBA" id="ARBA00022989"/>
    </source>
</evidence>
<evidence type="ECO:0000256" key="6">
    <source>
        <dbReference type="ARBA" id="ARBA00023136"/>
    </source>
</evidence>
<keyword evidence="11" id="KW-1185">Reference proteome</keyword>
<evidence type="ECO:0000256" key="7">
    <source>
        <dbReference type="SAM" id="MobiDB-lite"/>
    </source>
</evidence>
<dbReference type="OrthoDB" id="2115177at2759"/>
<evidence type="ECO:0000256" key="3">
    <source>
        <dbReference type="ARBA" id="ARBA00022692"/>
    </source>
</evidence>
<feature type="transmembrane region" description="Helical" evidence="8">
    <location>
        <begin position="168"/>
        <end position="189"/>
    </location>
</feature>
<comment type="similarity">
    <text evidence="2">Belongs to the transient receptor potential (TRP) ion channel family.</text>
</comment>
<feature type="signal peptide" evidence="9">
    <location>
        <begin position="1"/>
        <end position="22"/>
    </location>
</feature>
<feature type="compositionally biased region" description="Low complexity" evidence="7">
    <location>
        <begin position="703"/>
        <end position="714"/>
    </location>
</feature>
<dbReference type="Pfam" id="PF14558">
    <property type="entry name" value="TRP_N"/>
    <property type="match status" value="1"/>
</dbReference>
<feature type="transmembrane region" description="Helical" evidence="8">
    <location>
        <begin position="395"/>
        <end position="422"/>
    </location>
</feature>
<evidence type="ECO:0000256" key="4">
    <source>
        <dbReference type="ARBA" id="ARBA00022729"/>
    </source>
</evidence>
<dbReference type="GeneID" id="43589318"/>
<reference evidence="10" key="1">
    <citation type="submission" date="2017-08" db="EMBL/GenBank/DDBJ databases">
        <authorList>
            <person name="Cuomo C."/>
            <person name="Billmyre B."/>
            <person name="Heitman J."/>
        </authorList>
    </citation>
    <scope>NUCLEOTIDE SEQUENCE</scope>
    <source>
        <strain evidence="10">CBS 12478</strain>
    </source>
</reference>
<gene>
    <name evidence="10" type="ORF">CI109_104095</name>
</gene>
<dbReference type="KEGG" id="ksn:43589318"/>
<dbReference type="SMART" id="SM01320">
    <property type="entry name" value="TRP_N"/>
    <property type="match status" value="1"/>
</dbReference>
<feature type="compositionally biased region" description="Polar residues" evidence="7">
    <location>
        <begin position="678"/>
        <end position="696"/>
    </location>
</feature>
<evidence type="ECO:0000256" key="8">
    <source>
        <dbReference type="SAM" id="Phobius"/>
    </source>
</evidence>
<accession>A0A5M6C0C9</accession>
<dbReference type="InterPro" id="IPR032800">
    <property type="entry name" value="TRP_N"/>
</dbReference>
<protein>
    <submittedName>
        <fullName evidence="10">Uncharacterized protein</fullName>
    </submittedName>
</protein>
<dbReference type="GO" id="GO:0055085">
    <property type="term" value="P:transmembrane transport"/>
    <property type="evidence" value="ECO:0007669"/>
    <property type="project" value="TreeGrafter"/>
</dbReference>
<feature type="transmembrane region" description="Helical" evidence="8">
    <location>
        <begin position="428"/>
        <end position="451"/>
    </location>
</feature>
<feature type="transmembrane region" description="Helical" evidence="8">
    <location>
        <begin position="517"/>
        <end position="537"/>
    </location>
</feature>
<dbReference type="RefSeq" id="XP_031860410.1">
    <property type="nucleotide sequence ID" value="XM_032005176.1"/>
</dbReference>
<evidence type="ECO:0000256" key="9">
    <source>
        <dbReference type="SAM" id="SignalP"/>
    </source>
</evidence>
<feature type="region of interest" description="Disordered" evidence="7">
    <location>
        <begin position="666"/>
        <end position="773"/>
    </location>
</feature>
<dbReference type="InterPro" id="IPR040241">
    <property type="entry name" value="TRP_Flc/Pkd2-like"/>
</dbReference>
<organism evidence="10 11">
    <name type="scientific">Kwoniella shandongensis</name>
    <dbReference type="NCBI Taxonomy" id="1734106"/>
    <lineage>
        <taxon>Eukaryota</taxon>
        <taxon>Fungi</taxon>
        <taxon>Dikarya</taxon>
        <taxon>Basidiomycota</taxon>
        <taxon>Agaricomycotina</taxon>
        <taxon>Tremellomycetes</taxon>
        <taxon>Tremellales</taxon>
        <taxon>Cryptococcaceae</taxon>
        <taxon>Kwoniella</taxon>
    </lineage>
</organism>
<dbReference type="Proteomes" id="UP000322225">
    <property type="component" value="Chromosome 7"/>
</dbReference>
<proteinExistence type="inferred from homology"/>
<evidence type="ECO:0000313" key="10">
    <source>
        <dbReference type="EMBL" id="WWD19633.1"/>
    </source>
</evidence>
<dbReference type="GO" id="GO:0016020">
    <property type="term" value="C:membrane"/>
    <property type="evidence" value="ECO:0007669"/>
    <property type="project" value="UniProtKB-SubCell"/>
</dbReference>
<comment type="subcellular location">
    <subcellularLocation>
        <location evidence="1">Membrane</location>
        <topology evidence="1">Multi-pass membrane protein</topology>
    </subcellularLocation>
</comment>
<dbReference type="Pfam" id="PF06011">
    <property type="entry name" value="TRP"/>
    <property type="match status" value="1"/>
</dbReference>
<keyword evidence="6 8" id="KW-0472">Membrane</keyword>
<feature type="transmembrane region" description="Helical" evidence="8">
    <location>
        <begin position="492"/>
        <end position="511"/>
    </location>
</feature>
<evidence type="ECO:0000256" key="1">
    <source>
        <dbReference type="ARBA" id="ARBA00004141"/>
    </source>
</evidence>
<dbReference type="AlphaFoldDB" id="A0A5M6C0C9"/>
<evidence type="ECO:0000313" key="11">
    <source>
        <dbReference type="Proteomes" id="UP000322225"/>
    </source>
</evidence>
<keyword evidence="3 8" id="KW-0812">Transmembrane</keyword>
<feature type="transmembrane region" description="Helical" evidence="8">
    <location>
        <begin position="350"/>
        <end position="375"/>
    </location>
</feature>
<keyword evidence="4 9" id="KW-0732">Signal</keyword>
<evidence type="ECO:0000256" key="2">
    <source>
        <dbReference type="ARBA" id="ARBA00010642"/>
    </source>
</evidence>
<keyword evidence="5 8" id="KW-1133">Transmembrane helix</keyword>